<keyword evidence="3" id="KW-0460">Magnesium</keyword>
<evidence type="ECO:0000259" key="4">
    <source>
        <dbReference type="PROSITE" id="PS51462"/>
    </source>
</evidence>
<dbReference type="PROSITE" id="PS00893">
    <property type="entry name" value="NUDIX_BOX"/>
    <property type="match status" value="1"/>
</dbReference>
<reference evidence="5 6" key="1">
    <citation type="submission" date="2018-02" db="EMBL/GenBank/DDBJ databases">
        <title>Genomic Encyclopedia of Archaeal and Bacterial Type Strains, Phase II (KMG-II): from individual species to whole genera.</title>
        <authorList>
            <person name="Goeker M."/>
        </authorList>
    </citation>
    <scope>NUCLEOTIDE SEQUENCE [LARGE SCALE GENOMIC DNA]</scope>
    <source>
        <strain evidence="5 6">YU 961-1</strain>
    </source>
</reference>
<sequence>MPYDEYARSLPLKRVAAGVLFHDQQGRVLLVEPTYKDDWEIPGGTADAEEAPWATAGREAQEEVGIVRRQGALLVVDHIPTQGVMPEGLAFVFDGGLVTEDEVRRMPVVDPEIRSIGLYTVDEASKLVTPALHRRIVAAQSAVERGRTVLCDAGQPVLSEYQL</sequence>
<name>A0A2S6GKS4_9PSEU</name>
<dbReference type="Pfam" id="PF00293">
    <property type="entry name" value="NUDIX"/>
    <property type="match status" value="1"/>
</dbReference>
<evidence type="ECO:0000256" key="3">
    <source>
        <dbReference type="ARBA" id="ARBA00022842"/>
    </source>
</evidence>
<dbReference type="SUPFAM" id="SSF55811">
    <property type="entry name" value="Nudix"/>
    <property type="match status" value="1"/>
</dbReference>
<dbReference type="Proteomes" id="UP000239203">
    <property type="component" value="Unassembled WGS sequence"/>
</dbReference>
<evidence type="ECO:0000256" key="2">
    <source>
        <dbReference type="ARBA" id="ARBA00022801"/>
    </source>
</evidence>
<dbReference type="PROSITE" id="PS51462">
    <property type="entry name" value="NUDIX"/>
    <property type="match status" value="1"/>
</dbReference>
<dbReference type="AlphaFoldDB" id="A0A2S6GKS4"/>
<protein>
    <submittedName>
        <fullName evidence="5">ADP-ribose pyrophosphatase YjhB (NUDIX family)</fullName>
    </submittedName>
</protein>
<comment type="cofactor">
    <cofactor evidence="1">
        <name>Mg(2+)</name>
        <dbReference type="ChEBI" id="CHEBI:18420"/>
    </cofactor>
</comment>
<dbReference type="RefSeq" id="WP_245931475.1">
    <property type="nucleotide sequence ID" value="NZ_CP154825.1"/>
</dbReference>
<dbReference type="EMBL" id="PTIX01000012">
    <property type="protein sequence ID" value="PPK65844.1"/>
    <property type="molecule type" value="Genomic_DNA"/>
</dbReference>
<accession>A0A2S6GKS4</accession>
<gene>
    <name evidence="5" type="ORF">CLV40_112106</name>
</gene>
<evidence type="ECO:0000313" key="5">
    <source>
        <dbReference type="EMBL" id="PPK65844.1"/>
    </source>
</evidence>
<keyword evidence="6" id="KW-1185">Reference proteome</keyword>
<dbReference type="InterPro" id="IPR015797">
    <property type="entry name" value="NUDIX_hydrolase-like_dom_sf"/>
</dbReference>
<dbReference type="PANTHER" id="PTHR43046">
    <property type="entry name" value="GDP-MANNOSE MANNOSYL HYDROLASE"/>
    <property type="match status" value="1"/>
</dbReference>
<dbReference type="InterPro" id="IPR000086">
    <property type="entry name" value="NUDIX_hydrolase_dom"/>
</dbReference>
<dbReference type="PANTHER" id="PTHR43046:SF12">
    <property type="entry name" value="GDP-MANNOSE MANNOSYL HYDROLASE"/>
    <property type="match status" value="1"/>
</dbReference>
<dbReference type="InterPro" id="IPR020084">
    <property type="entry name" value="NUDIX_hydrolase_CS"/>
</dbReference>
<dbReference type="GO" id="GO:0016787">
    <property type="term" value="F:hydrolase activity"/>
    <property type="evidence" value="ECO:0007669"/>
    <property type="project" value="UniProtKB-KW"/>
</dbReference>
<comment type="caution">
    <text evidence="5">The sequence shown here is derived from an EMBL/GenBank/DDBJ whole genome shotgun (WGS) entry which is preliminary data.</text>
</comment>
<proteinExistence type="predicted"/>
<evidence type="ECO:0000313" key="6">
    <source>
        <dbReference type="Proteomes" id="UP000239203"/>
    </source>
</evidence>
<organism evidence="5 6">
    <name type="scientific">Actinokineospora auranticolor</name>
    <dbReference type="NCBI Taxonomy" id="155976"/>
    <lineage>
        <taxon>Bacteria</taxon>
        <taxon>Bacillati</taxon>
        <taxon>Actinomycetota</taxon>
        <taxon>Actinomycetes</taxon>
        <taxon>Pseudonocardiales</taxon>
        <taxon>Pseudonocardiaceae</taxon>
        <taxon>Actinokineospora</taxon>
    </lineage>
</organism>
<feature type="domain" description="Nudix hydrolase" evidence="4">
    <location>
        <begin position="11"/>
        <end position="143"/>
    </location>
</feature>
<keyword evidence="2" id="KW-0378">Hydrolase</keyword>
<dbReference type="Gene3D" id="3.90.79.10">
    <property type="entry name" value="Nucleoside Triphosphate Pyrophosphohydrolase"/>
    <property type="match status" value="1"/>
</dbReference>
<dbReference type="CDD" id="cd18876">
    <property type="entry name" value="NUDIX_Hydrolase"/>
    <property type="match status" value="1"/>
</dbReference>
<evidence type="ECO:0000256" key="1">
    <source>
        <dbReference type="ARBA" id="ARBA00001946"/>
    </source>
</evidence>